<reference evidence="8" key="1">
    <citation type="submission" date="2022-07" db="EMBL/GenBank/DDBJ databases">
        <title>Phylogenomic reconstructions and comparative analyses of Kickxellomycotina fungi.</title>
        <authorList>
            <person name="Reynolds N.K."/>
            <person name="Stajich J.E."/>
            <person name="Barry K."/>
            <person name="Grigoriev I.V."/>
            <person name="Crous P."/>
            <person name="Smith M.E."/>
        </authorList>
    </citation>
    <scope>NUCLEOTIDE SEQUENCE</scope>
    <source>
        <strain evidence="8">NRRL 1565</strain>
    </source>
</reference>
<dbReference type="Pfam" id="PF01754">
    <property type="entry name" value="zf-A20"/>
    <property type="match status" value="1"/>
</dbReference>
<name>A0A9W8HQK2_9FUNG</name>
<dbReference type="Proteomes" id="UP001140094">
    <property type="component" value="Unassembled WGS sequence"/>
</dbReference>
<feature type="region of interest" description="Disordered" evidence="5">
    <location>
        <begin position="133"/>
        <end position="161"/>
    </location>
</feature>
<feature type="domain" description="AN1-type" evidence="7">
    <location>
        <begin position="165"/>
        <end position="214"/>
    </location>
</feature>
<evidence type="ECO:0000259" key="6">
    <source>
        <dbReference type="PROSITE" id="PS51036"/>
    </source>
</evidence>
<dbReference type="SUPFAM" id="SSF118310">
    <property type="entry name" value="AN1-like Zinc finger"/>
    <property type="match status" value="1"/>
</dbReference>
<comment type="caution">
    <text evidence="8">The sequence shown here is derived from an EMBL/GenBank/DDBJ whole genome shotgun (WGS) entry which is preliminary data.</text>
</comment>
<dbReference type="AlphaFoldDB" id="A0A9W8HQK2"/>
<dbReference type="SMART" id="SM00154">
    <property type="entry name" value="ZnF_AN1"/>
    <property type="match status" value="1"/>
</dbReference>
<evidence type="ECO:0000256" key="4">
    <source>
        <dbReference type="PROSITE-ProRule" id="PRU00449"/>
    </source>
</evidence>
<evidence type="ECO:0000256" key="1">
    <source>
        <dbReference type="ARBA" id="ARBA00022723"/>
    </source>
</evidence>
<organism evidence="8 9">
    <name type="scientific">Coemansia guatemalensis</name>
    <dbReference type="NCBI Taxonomy" id="2761395"/>
    <lineage>
        <taxon>Eukaryota</taxon>
        <taxon>Fungi</taxon>
        <taxon>Fungi incertae sedis</taxon>
        <taxon>Zoopagomycota</taxon>
        <taxon>Kickxellomycotina</taxon>
        <taxon>Kickxellomycetes</taxon>
        <taxon>Kickxellales</taxon>
        <taxon>Kickxellaceae</taxon>
        <taxon>Coemansia</taxon>
    </lineage>
</organism>
<evidence type="ECO:0000256" key="5">
    <source>
        <dbReference type="SAM" id="MobiDB-lite"/>
    </source>
</evidence>
<sequence>MEEKPHSQPGSQQPKLCKNNCYFYGNPMYDDMCSKCFKEQQGANQPAVDATTTAAAAATSTIQTQQSHPDAASAAPAGVPIANAVVASLQQEHDATAAPQAAGTTAPEVAADAAVAIPGLEGAANSSTATLVSSSVPAPVPQSPLSQLTGSSSGASTPSAGKRAQAKKGRCFLCRSRVPLVKQTTNRCRCDYVFCDSHRYPDKHNCEFDFKTSDRVNLEKFNPKLHGKPKGGLSFTRID</sequence>
<dbReference type="Gene3D" id="1.20.5.4770">
    <property type="match status" value="1"/>
</dbReference>
<dbReference type="SMART" id="SM00259">
    <property type="entry name" value="ZnF_A20"/>
    <property type="match status" value="1"/>
</dbReference>
<keyword evidence="9" id="KW-1185">Reference proteome</keyword>
<keyword evidence="3" id="KW-0862">Zinc</keyword>
<dbReference type="InterPro" id="IPR050652">
    <property type="entry name" value="AN1_A20_ZnFinger"/>
</dbReference>
<dbReference type="GO" id="GO:0003677">
    <property type="term" value="F:DNA binding"/>
    <property type="evidence" value="ECO:0007669"/>
    <property type="project" value="InterPro"/>
</dbReference>
<evidence type="ECO:0000256" key="2">
    <source>
        <dbReference type="ARBA" id="ARBA00022771"/>
    </source>
</evidence>
<dbReference type="InterPro" id="IPR000058">
    <property type="entry name" value="Znf_AN1"/>
</dbReference>
<evidence type="ECO:0000313" key="8">
    <source>
        <dbReference type="EMBL" id="KAJ2794971.1"/>
    </source>
</evidence>
<dbReference type="PROSITE" id="PS51036">
    <property type="entry name" value="ZF_A20"/>
    <property type="match status" value="1"/>
</dbReference>
<proteinExistence type="predicted"/>
<keyword evidence="1" id="KW-0479">Metal-binding</keyword>
<evidence type="ECO:0000259" key="7">
    <source>
        <dbReference type="PROSITE" id="PS51039"/>
    </source>
</evidence>
<evidence type="ECO:0008006" key="10">
    <source>
        <dbReference type="Google" id="ProtNLM"/>
    </source>
</evidence>
<accession>A0A9W8HQK2</accession>
<dbReference type="InterPro" id="IPR035896">
    <property type="entry name" value="AN1-like_Znf"/>
</dbReference>
<dbReference type="PANTHER" id="PTHR10634">
    <property type="entry name" value="AN1-TYPE ZINC FINGER PROTEIN"/>
    <property type="match status" value="1"/>
</dbReference>
<dbReference type="Gene3D" id="4.10.1110.10">
    <property type="entry name" value="AN1-like Zinc finger"/>
    <property type="match status" value="1"/>
</dbReference>
<feature type="domain" description="A20-type" evidence="6">
    <location>
        <begin position="11"/>
        <end position="45"/>
    </location>
</feature>
<keyword evidence="2 4" id="KW-0863">Zinc-finger</keyword>
<dbReference type="SUPFAM" id="SSF57716">
    <property type="entry name" value="Glucocorticoid receptor-like (DNA-binding domain)"/>
    <property type="match status" value="1"/>
</dbReference>
<gene>
    <name evidence="8" type="ORF">H4R20_006045</name>
</gene>
<protein>
    <recommendedName>
        <fullName evidence="10">AN1-type domain-containing protein</fullName>
    </recommendedName>
</protein>
<evidence type="ECO:0000256" key="3">
    <source>
        <dbReference type="ARBA" id="ARBA00022833"/>
    </source>
</evidence>
<dbReference type="GO" id="GO:0008270">
    <property type="term" value="F:zinc ion binding"/>
    <property type="evidence" value="ECO:0007669"/>
    <property type="project" value="UniProtKB-KW"/>
</dbReference>
<dbReference type="PROSITE" id="PS51039">
    <property type="entry name" value="ZF_AN1"/>
    <property type="match status" value="1"/>
</dbReference>
<dbReference type="InterPro" id="IPR002653">
    <property type="entry name" value="Znf_A20"/>
</dbReference>
<evidence type="ECO:0000313" key="9">
    <source>
        <dbReference type="Proteomes" id="UP001140094"/>
    </source>
</evidence>
<dbReference type="EMBL" id="JANBUO010002345">
    <property type="protein sequence ID" value="KAJ2794971.1"/>
    <property type="molecule type" value="Genomic_DNA"/>
</dbReference>
<dbReference type="OrthoDB" id="428577at2759"/>